<protein>
    <submittedName>
        <fullName evidence="2">Uncharacterized protein</fullName>
    </submittedName>
</protein>
<keyword evidence="3" id="KW-1185">Reference proteome</keyword>
<feature type="transmembrane region" description="Helical" evidence="1">
    <location>
        <begin position="120"/>
        <end position="141"/>
    </location>
</feature>
<keyword evidence="1" id="KW-1133">Transmembrane helix</keyword>
<dbReference type="RefSeq" id="YP_010082533.1">
    <property type="nucleotide sequence ID" value="NC_055032.1"/>
</dbReference>
<accession>A0A222ZFV7</accession>
<organism evidence="2 3">
    <name type="scientific">Arthrobacter phage LiSara</name>
    <dbReference type="NCBI Taxonomy" id="2015860"/>
    <lineage>
        <taxon>Viruses</taxon>
        <taxon>Duplodnaviria</taxon>
        <taxon>Heunggongvirae</taxon>
        <taxon>Uroviricota</taxon>
        <taxon>Caudoviricetes</taxon>
        <taxon>Laroyevirus</taxon>
        <taxon>Laroyevirus lisara</taxon>
    </lineage>
</organism>
<keyword evidence="1" id="KW-0472">Membrane</keyword>
<dbReference type="KEGG" id="vg:65071536"/>
<evidence type="ECO:0000313" key="2">
    <source>
        <dbReference type="EMBL" id="ASR83604.1"/>
    </source>
</evidence>
<reference evidence="3" key="1">
    <citation type="submission" date="2017-05" db="EMBL/GenBank/DDBJ databases">
        <authorList>
            <person name="Francomacaro L."/>
            <person name="Bidlack C."/>
            <person name="Gutkin P."/>
            <person name="McAuley E."/>
            <person name="Pizzorno M."/>
            <person name="Stowe E."/>
            <person name="Krukonis G."/>
            <person name="Stoner T.H."/>
            <person name="Garlena R.A."/>
            <person name="Russell D.A."/>
            <person name="Pope W.H."/>
            <person name="Jacobs-Sera D."/>
            <person name="Hatfull G.F."/>
        </authorList>
    </citation>
    <scope>NUCLEOTIDE SEQUENCE [LARGE SCALE GENOMIC DNA]</scope>
</reference>
<evidence type="ECO:0000313" key="3">
    <source>
        <dbReference type="Proteomes" id="UP000224168"/>
    </source>
</evidence>
<proteinExistence type="predicted"/>
<gene>
    <name evidence="2" type="primary">20</name>
    <name evidence="2" type="ORF">SEA_LISARA_20</name>
</gene>
<dbReference type="GeneID" id="65071536"/>
<name>A0A222ZFV7_9CAUD</name>
<dbReference type="Proteomes" id="UP000224168">
    <property type="component" value="Segment"/>
</dbReference>
<keyword evidence="1" id="KW-0812">Transmembrane</keyword>
<sequence>MATCHSTREKCVCTKSPAHFGAHTCRCSQSWMGQSATTSPDEHDLIMNLRDVVEPEGEKLEAMKAEALELCALIRGVFGIEHSQAHNAINSFKFSCQMHAEREGKTEAQYMEDLSTEERALLLGACVGAVMTVGGNVGLVVEEGDDDGE</sequence>
<evidence type="ECO:0000256" key="1">
    <source>
        <dbReference type="SAM" id="Phobius"/>
    </source>
</evidence>
<dbReference type="EMBL" id="MF140418">
    <property type="protein sequence ID" value="ASR83604.1"/>
    <property type="molecule type" value="Genomic_DNA"/>
</dbReference>